<dbReference type="Pfam" id="PF10670">
    <property type="entry name" value="DUF4198"/>
    <property type="match status" value="1"/>
</dbReference>
<organism evidence="1 2">
    <name type="scientific">Kiloniella spongiae</name>
    <dbReference type="NCBI Taxonomy" id="1489064"/>
    <lineage>
        <taxon>Bacteria</taxon>
        <taxon>Pseudomonadati</taxon>
        <taxon>Pseudomonadota</taxon>
        <taxon>Alphaproteobacteria</taxon>
        <taxon>Rhodospirillales</taxon>
        <taxon>Kiloniellaceae</taxon>
        <taxon>Kiloniella</taxon>
    </lineage>
</organism>
<dbReference type="EMBL" id="LAQL01000002">
    <property type="protein sequence ID" value="KLN62444.1"/>
    <property type="molecule type" value="Genomic_DNA"/>
</dbReference>
<dbReference type="OrthoDB" id="9780723at2"/>
<protein>
    <recommendedName>
        <fullName evidence="3">ATP-dependent DNA ligase</fullName>
    </recommendedName>
</protein>
<dbReference type="RefSeq" id="WP_047762566.1">
    <property type="nucleotide sequence ID" value="NZ_LAQL01000002.1"/>
</dbReference>
<keyword evidence="2" id="KW-1185">Reference proteome</keyword>
<dbReference type="STRING" id="1489064.WH96_02780"/>
<gene>
    <name evidence="1" type="ORF">WH96_02780</name>
</gene>
<dbReference type="AlphaFoldDB" id="A0A0H2MIU3"/>
<evidence type="ECO:0008006" key="3">
    <source>
        <dbReference type="Google" id="ProtNLM"/>
    </source>
</evidence>
<reference evidence="1 2" key="1">
    <citation type="submission" date="2015-03" db="EMBL/GenBank/DDBJ databases">
        <title>Genome Sequence of Kiloniella spongiae MEBiC09566, isolated from a marine sponge.</title>
        <authorList>
            <person name="Shao Z."/>
            <person name="Wang L."/>
            <person name="Li X."/>
        </authorList>
    </citation>
    <scope>NUCLEOTIDE SEQUENCE [LARGE SCALE GENOMIC DNA]</scope>
    <source>
        <strain evidence="1 2">MEBiC09566</strain>
    </source>
</reference>
<comment type="caution">
    <text evidence="1">The sequence shown here is derived from an EMBL/GenBank/DDBJ whole genome shotgun (WGS) entry which is preliminary data.</text>
</comment>
<name>A0A0H2MIU3_9PROT</name>
<dbReference type="Proteomes" id="UP000035444">
    <property type="component" value="Unassembled WGS sequence"/>
</dbReference>
<evidence type="ECO:0000313" key="2">
    <source>
        <dbReference type="Proteomes" id="UP000035444"/>
    </source>
</evidence>
<accession>A0A0H2MIU3</accession>
<evidence type="ECO:0000313" key="1">
    <source>
        <dbReference type="EMBL" id="KLN62444.1"/>
    </source>
</evidence>
<proteinExistence type="predicted"/>
<dbReference type="InterPro" id="IPR019613">
    <property type="entry name" value="DUF4198"/>
</dbReference>
<dbReference type="PATRIC" id="fig|1489064.4.peg.1485"/>
<sequence>MFLRSKEKRPSHSLRALIFTLPLTIFFSHSAIAHFIELIPSSSLITKSAESDFSFDIRFTHPMEGAPIMEMERPDLFGVQVAGKKYDLTTALQSAKLKGKLNPANATSYKANHKIKRAGDYSFYLVPKPYWEPEEQAMIIHYTKVVVNAYGLENGWETPVGLPVEIIPLSRPYGLWTNNIFSGQVLNNGQPEPSATIEIEYRGEGKIAVPATPFITQIVRADKNGIFHYAMPKAGWWGFAALLDNGKMLPAPDGTEAQVEEGGLIWVHTQDMPE</sequence>